<evidence type="ECO:0000313" key="4">
    <source>
        <dbReference type="EMBL" id="KYN41777.1"/>
    </source>
</evidence>
<keyword evidence="2" id="KW-0479">Metal-binding</keyword>
<dbReference type="Proteomes" id="UP000078541">
    <property type="component" value="Unassembled WGS sequence"/>
</dbReference>
<evidence type="ECO:0000256" key="1">
    <source>
        <dbReference type="ARBA" id="ARBA00001968"/>
    </source>
</evidence>
<evidence type="ECO:0000256" key="2">
    <source>
        <dbReference type="ARBA" id="ARBA00022723"/>
    </source>
</evidence>
<sequence>MFCYAGYPGFVEDLRVFRNSDLWNCVNQRNLLSFFHNQEFTIGDKAYLILGWCLTAYKDNGHLTELLHWMNTIFKQNKNEYIQQYI</sequence>
<gene>
    <name evidence="4" type="ORF">ALC56_03830</name>
</gene>
<protein>
    <recommendedName>
        <fullName evidence="3">DDE Tnp4 domain-containing protein</fullName>
    </recommendedName>
</protein>
<dbReference type="AlphaFoldDB" id="A0A151JZB3"/>
<dbReference type="STRING" id="34720.A0A151JZB3"/>
<feature type="domain" description="DDE Tnp4" evidence="3">
    <location>
        <begin position="1"/>
        <end position="65"/>
    </location>
</feature>
<dbReference type="EMBL" id="KQ981427">
    <property type="protein sequence ID" value="KYN41777.1"/>
    <property type="molecule type" value="Genomic_DNA"/>
</dbReference>
<dbReference type="GO" id="GO:0046872">
    <property type="term" value="F:metal ion binding"/>
    <property type="evidence" value="ECO:0007669"/>
    <property type="project" value="UniProtKB-KW"/>
</dbReference>
<evidence type="ECO:0000313" key="5">
    <source>
        <dbReference type="Proteomes" id="UP000078541"/>
    </source>
</evidence>
<organism evidence="4 5">
    <name type="scientific">Trachymyrmex septentrionalis</name>
    <dbReference type="NCBI Taxonomy" id="34720"/>
    <lineage>
        <taxon>Eukaryota</taxon>
        <taxon>Metazoa</taxon>
        <taxon>Ecdysozoa</taxon>
        <taxon>Arthropoda</taxon>
        <taxon>Hexapoda</taxon>
        <taxon>Insecta</taxon>
        <taxon>Pterygota</taxon>
        <taxon>Neoptera</taxon>
        <taxon>Endopterygota</taxon>
        <taxon>Hymenoptera</taxon>
        <taxon>Apocrita</taxon>
        <taxon>Aculeata</taxon>
        <taxon>Formicoidea</taxon>
        <taxon>Formicidae</taxon>
        <taxon>Myrmicinae</taxon>
        <taxon>Trachymyrmex</taxon>
    </lineage>
</organism>
<comment type="cofactor">
    <cofactor evidence="1">
        <name>a divalent metal cation</name>
        <dbReference type="ChEBI" id="CHEBI:60240"/>
    </cofactor>
</comment>
<proteinExistence type="predicted"/>
<dbReference type="Pfam" id="PF13359">
    <property type="entry name" value="DDE_Tnp_4"/>
    <property type="match status" value="1"/>
</dbReference>
<keyword evidence="5" id="KW-1185">Reference proteome</keyword>
<accession>A0A151JZB3</accession>
<name>A0A151JZB3_9HYME</name>
<evidence type="ECO:0000259" key="3">
    <source>
        <dbReference type="Pfam" id="PF13359"/>
    </source>
</evidence>
<reference evidence="4 5" key="1">
    <citation type="submission" date="2016-03" db="EMBL/GenBank/DDBJ databases">
        <title>Trachymyrmex septentrionalis WGS genome.</title>
        <authorList>
            <person name="Nygaard S."/>
            <person name="Hu H."/>
            <person name="Boomsma J."/>
            <person name="Zhang G."/>
        </authorList>
    </citation>
    <scope>NUCLEOTIDE SEQUENCE [LARGE SCALE GENOMIC DNA]</scope>
    <source>
        <strain evidence="4">Tsep2-gDNA-1</strain>
        <tissue evidence="4">Whole body</tissue>
    </source>
</reference>
<dbReference type="InterPro" id="IPR027806">
    <property type="entry name" value="HARBI1_dom"/>
</dbReference>